<comment type="caution">
    <text evidence="1">The sequence shown here is derived from an EMBL/GenBank/DDBJ whole genome shotgun (WGS) entry which is preliminary data.</text>
</comment>
<organism evidence="1 2">
    <name type="scientific">Pseudomonas aylmerensis</name>
    <dbReference type="NCBI Taxonomy" id="1869229"/>
    <lineage>
        <taxon>Bacteria</taxon>
        <taxon>Pseudomonadati</taxon>
        <taxon>Pseudomonadota</taxon>
        <taxon>Gammaproteobacteria</taxon>
        <taxon>Pseudomonadales</taxon>
        <taxon>Pseudomonadaceae</taxon>
        <taxon>Pseudomonas</taxon>
    </lineage>
</organism>
<dbReference type="EMBL" id="PYWW01000046">
    <property type="protein sequence ID" value="PTC26712.1"/>
    <property type="molecule type" value="Genomic_DNA"/>
</dbReference>
<sequence length="60" mass="6341">MRRRFEGVERGSTCGSWLACDTGTSVPRGNRGDAIAGKPAPTVIAVIWLGAASTCRAYSR</sequence>
<evidence type="ECO:0000313" key="2">
    <source>
        <dbReference type="Proteomes" id="UP000240571"/>
    </source>
</evidence>
<name>A0A2T4FTG4_9PSED</name>
<dbReference type="OrthoDB" id="7032683at2"/>
<proteinExistence type="predicted"/>
<dbReference type="Proteomes" id="UP000240571">
    <property type="component" value="Unassembled WGS sequence"/>
</dbReference>
<evidence type="ECO:0000313" key="1">
    <source>
        <dbReference type="EMBL" id="PTC26712.1"/>
    </source>
</evidence>
<accession>A0A2T4FTG4</accession>
<protein>
    <submittedName>
        <fullName evidence="1">Uncharacterized protein</fullName>
    </submittedName>
</protein>
<dbReference type="AlphaFoldDB" id="A0A2T4FTG4"/>
<gene>
    <name evidence="1" type="ORF">C9382_19670</name>
</gene>
<reference evidence="1 2" key="1">
    <citation type="submission" date="2018-03" db="EMBL/GenBank/DDBJ databases">
        <title>Diversity of bacteria associated with corn roots inoculated with woodland soils in Canada, and Description of Pseudomonas aylmerense sp. nov.</title>
        <authorList>
            <person name="Tambong J.T."/>
            <person name="Xu R."/>
            <person name="Tchagang C."/>
        </authorList>
    </citation>
    <scope>NUCLEOTIDE SEQUENCE [LARGE SCALE GENOMIC DNA]</scope>
    <source>
        <strain evidence="1 2">S1E44</strain>
    </source>
</reference>